<evidence type="ECO:0000313" key="1">
    <source>
        <dbReference type="EMBL" id="KNC24137.1"/>
    </source>
</evidence>
<dbReference type="EMBL" id="JRES01001255">
    <property type="protein sequence ID" value="KNC24137.1"/>
    <property type="molecule type" value="Genomic_DNA"/>
</dbReference>
<sequence length="145" mass="16918">MAEGRGIVSRKGKKLSYFEVCKLTNGLHLIVCFITSAQPTWKRIELRSKKLLFTTTMYESLHLPLWKKNYYFFATTTITSETLINSLRLFNTSFSTTLHTSIEKETITTETQKDIKFKVFFSSHYYNKILSLKQQQRLQGLSNSI</sequence>
<proteinExistence type="predicted"/>
<accession>A0A0L0BVS5</accession>
<reference evidence="1 2" key="1">
    <citation type="journal article" date="2015" name="Nat. Commun.">
        <title>Lucilia cuprina genome unlocks parasitic fly biology to underpin future interventions.</title>
        <authorList>
            <person name="Anstead C.A."/>
            <person name="Korhonen P.K."/>
            <person name="Young N.D."/>
            <person name="Hall R.S."/>
            <person name="Jex A.R."/>
            <person name="Murali S.C."/>
            <person name="Hughes D.S."/>
            <person name="Lee S.F."/>
            <person name="Perry T."/>
            <person name="Stroehlein A.J."/>
            <person name="Ansell B.R."/>
            <person name="Breugelmans B."/>
            <person name="Hofmann A."/>
            <person name="Qu J."/>
            <person name="Dugan S."/>
            <person name="Lee S.L."/>
            <person name="Chao H."/>
            <person name="Dinh H."/>
            <person name="Han Y."/>
            <person name="Doddapaneni H.V."/>
            <person name="Worley K.C."/>
            <person name="Muzny D.M."/>
            <person name="Ioannidis P."/>
            <person name="Waterhouse R.M."/>
            <person name="Zdobnov E.M."/>
            <person name="James P.J."/>
            <person name="Bagnall N.H."/>
            <person name="Kotze A.C."/>
            <person name="Gibbs R.A."/>
            <person name="Richards S."/>
            <person name="Batterham P."/>
            <person name="Gasser R.B."/>
        </authorList>
    </citation>
    <scope>NUCLEOTIDE SEQUENCE [LARGE SCALE GENOMIC DNA]</scope>
    <source>
        <strain evidence="1 2">LS</strain>
        <tissue evidence="1">Full body</tissue>
    </source>
</reference>
<organism evidence="1 2">
    <name type="scientific">Lucilia cuprina</name>
    <name type="common">Green bottle fly</name>
    <name type="synonym">Australian sheep blowfly</name>
    <dbReference type="NCBI Taxonomy" id="7375"/>
    <lineage>
        <taxon>Eukaryota</taxon>
        <taxon>Metazoa</taxon>
        <taxon>Ecdysozoa</taxon>
        <taxon>Arthropoda</taxon>
        <taxon>Hexapoda</taxon>
        <taxon>Insecta</taxon>
        <taxon>Pterygota</taxon>
        <taxon>Neoptera</taxon>
        <taxon>Endopterygota</taxon>
        <taxon>Diptera</taxon>
        <taxon>Brachycera</taxon>
        <taxon>Muscomorpha</taxon>
        <taxon>Oestroidea</taxon>
        <taxon>Calliphoridae</taxon>
        <taxon>Luciliinae</taxon>
        <taxon>Lucilia</taxon>
    </lineage>
</organism>
<name>A0A0L0BVS5_LUCCU</name>
<dbReference type="Proteomes" id="UP000037069">
    <property type="component" value="Unassembled WGS sequence"/>
</dbReference>
<keyword evidence="2" id="KW-1185">Reference proteome</keyword>
<protein>
    <submittedName>
        <fullName evidence="1">Uncharacterized protein</fullName>
    </submittedName>
</protein>
<gene>
    <name evidence="1" type="ORF">FF38_11137</name>
</gene>
<dbReference type="AlphaFoldDB" id="A0A0L0BVS5"/>
<comment type="caution">
    <text evidence="1">The sequence shown here is derived from an EMBL/GenBank/DDBJ whole genome shotgun (WGS) entry which is preliminary data.</text>
</comment>
<evidence type="ECO:0000313" key="2">
    <source>
        <dbReference type="Proteomes" id="UP000037069"/>
    </source>
</evidence>